<sequence>MDSAEPFHALVIGGGPAGLSAALTLARQLHTVVVFDSSSYRNATSPHMHTVLTWDHKDSNDFRGVARQNILDGYETVQFVNAELKSIRKTEKEIFEVIGDGEGKRWIGRKVVLATGSTDIFPEIEGYGECWSKGIFHCLFCHGYEERNAPSSGVLAIGDVANVEHAMHFARNAAQLTPKKATIYTNGDEKLAATIAERIKSSPSFHVDSREIVRLEKGLHEAEVIIHFRDSTTSTEGFLGHKPSNGLRGDFAKQLGLEITPQGDVQTAPPFNQTSLRGVFAAGDISSPMKVVNNGLFTGSLAGVGVSAQLQAEKHGQPSLV</sequence>
<gene>
    <name evidence="5" type="ORF">JMJ35_007808</name>
</gene>
<accession>A0AA39V333</accession>
<comment type="caution">
    <text evidence="5">The sequence shown here is derived from an EMBL/GenBank/DDBJ whole genome shotgun (WGS) entry which is preliminary data.</text>
</comment>
<evidence type="ECO:0000256" key="3">
    <source>
        <dbReference type="ARBA" id="ARBA00023002"/>
    </source>
</evidence>
<evidence type="ECO:0000313" key="6">
    <source>
        <dbReference type="Proteomes" id="UP001166286"/>
    </source>
</evidence>
<dbReference type="InterPro" id="IPR036188">
    <property type="entry name" value="FAD/NAD-bd_sf"/>
</dbReference>
<organism evidence="5 6">
    <name type="scientific">Cladonia borealis</name>
    <dbReference type="NCBI Taxonomy" id="184061"/>
    <lineage>
        <taxon>Eukaryota</taxon>
        <taxon>Fungi</taxon>
        <taxon>Dikarya</taxon>
        <taxon>Ascomycota</taxon>
        <taxon>Pezizomycotina</taxon>
        <taxon>Lecanoromycetes</taxon>
        <taxon>OSLEUM clade</taxon>
        <taxon>Lecanoromycetidae</taxon>
        <taxon>Lecanorales</taxon>
        <taxon>Lecanorineae</taxon>
        <taxon>Cladoniaceae</taxon>
        <taxon>Cladonia</taxon>
    </lineage>
</organism>
<dbReference type="Proteomes" id="UP001166286">
    <property type="component" value="Unassembled WGS sequence"/>
</dbReference>
<dbReference type="SUPFAM" id="SSF51905">
    <property type="entry name" value="FAD/NAD(P)-binding domain"/>
    <property type="match status" value="1"/>
</dbReference>
<keyword evidence="6" id="KW-1185">Reference proteome</keyword>
<dbReference type="InterPro" id="IPR050097">
    <property type="entry name" value="Ferredoxin-NADP_redctase_2"/>
</dbReference>
<evidence type="ECO:0000256" key="1">
    <source>
        <dbReference type="ARBA" id="ARBA00009333"/>
    </source>
</evidence>
<dbReference type="PANTHER" id="PTHR48105">
    <property type="entry name" value="THIOREDOXIN REDUCTASE 1-RELATED-RELATED"/>
    <property type="match status" value="1"/>
</dbReference>
<dbReference type="AlphaFoldDB" id="A0AA39V333"/>
<comment type="similarity">
    <text evidence="1">Belongs to the class-II pyridine nucleotide-disulfide oxidoreductase family.</text>
</comment>
<dbReference type="PRINTS" id="PR00469">
    <property type="entry name" value="PNDRDTASEII"/>
</dbReference>
<dbReference type="EMBL" id="JAFEKC020000018">
    <property type="protein sequence ID" value="KAK0509414.1"/>
    <property type="molecule type" value="Genomic_DNA"/>
</dbReference>
<protein>
    <recommendedName>
        <fullName evidence="4">FAD/NAD(P)-binding domain-containing protein</fullName>
    </recommendedName>
</protein>
<dbReference type="PRINTS" id="PR00368">
    <property type="entry name" value="FADPNR"/>
</dbReference>
<evidence type="ECO:0000259" key="4">
    <source>
        <dbReference type="Pfam" id="PF07992"/>
    </source>
</evidence>
<dbReference type="Gene3D" id="3.50.50.60">
    <property type="entry name" value="FAD/NAD(P)-binding domain"/>
    <property type="match status" value="2"/>
</dbReference>
<name>A0AA39V333_9LECA</name>
<keyword evidence="2" id="KW-0285">Flavoprotein</keyword>
<feature type="domain" description="FAD/NAD(P)-binding" evidence="4">
    <location>
        <begin position="9"/>
        <end position="293"/>
    </location>
</feature>
<dbReference type="GO" id="GO:0097237">
    <property type="term" value="P:cellular response to toxic substance"/>
    <property type="evidence" value="ECO:0007669"/>
    <property type="project" value="UniProtKB-ARBA"/>
</dbReference>
<reference evidence="5" key="1">
    <citation type="submission" date="2023-03" db="EMBL/GenBank/DDBJ databases">
        <title>Complete genome of Cladonia borealis.</title>
        <authorList>
            <person name="Park H."/>
        </authorList>
    </citation>
    <scope>NUCLEOTIDE SEQUENCE</scope>
    <source>
        <strain evidence="5">ANT050790</strain>
    </source>
</reference>
<proteinExistence type="inferred from homology"/>
<dbReference type="GO" id="GO:0016491">
    <property type="term" value="F:oxidoreductase activity"/>
    <property type="evidence" value="ECO:0007669"/>
    <property type="project" value="UniProtKB-KW"/>
</dbReference>
<evidence type="ECO:0000256" key="2">
    <source>
        <dbReference type="ARBA" id="ARBA00022630"/>
    </source>
</evidence>
<keyword evidence="3" id="KW-0560">Oxidoreductase</keyword>
<dbReference type="InterPro" id="IPR023753">
    <property type="entry name" value="FAD/NAD-binding_dom"/>
</dbReference>
<dbReference type="Pfam" id="PF07992">
    <property type="entry name" value="Pyr_redox_2"/>
    <property type="match status" value="1"/>
</dbReference>
<evidence type="ECO:0000313" key="5">
    <source>
        <dbReference type="EMBL" id="KAK0509414.1"/>
    </source>
</evidence>